<evidence type="ECO:0000313" key="2">
    <source>
        <dbReference type="Proteomes" id="UP000732298"/>
    </source>
</evidence>
<gene>
    <name evidence="1" type="ORF">HY544_05695</name>
</gene>
<proteinExistence type="predicted"/>
<comment type="caution">
    <text evidence="1">The sequence shown here is derived from an EMBL/GenBank/DDBJ whole genome shotgun (WGS) entry which is preliminary data.</text>
</comment>
<dbReference type="AlphaFoldDB" id="A0A8T3YLP7"/>
<evidence type="ECO:0000313" key="1">
    <source>
        <dbReference type="EMBL" id="MBI4210965.1"/>
    </source>
</evidence>
<organism evidence="1 2">
    <name type="scientific">Candidatus Iainarchaeum sp</name>
    <dbReference type="NCBI Taxonomy" id="3101447"/>
    <lineage>
        <taxon>Archaea</taxon>
        <taxon>Candidatus Iainarchaeota</taxon>
        <taxon>Candidatus Iainarchaeia</taxon>
        <taxon>Candidatus Iainarchaeales</taxon>
        <taxon>Candidatus Iainarchaeaceae</taxon>
        <taxon>Candidatus Iainarchaeum</taxon>
    </lineage>
</organism>
<name>A0A8T3YLP7_9ARCH</name>
<sequence length="270" mass="31400">MVEMPVKKIDSKRGKPLFFFRGTEDGIKNMGDWRTPDKLEGNFRELARYFKRNGVIFRQNRELKYEDSIASLGNFRERVLQTVRELKRSGKGGNAIVPFLFNDHHSIEPPHGYNKIIEFGVKVTRAGTVYIYQNPVVHGITSYNIPLREDRGDPFISLKKIMHSGFTGHTAPNIYSVGLGRRKMPNPDAAISTLKETFGDAYTLELMPVQETWVYRGRFVPKAPPKQILRITIRLNRDLTEEEIRDRKDFYLREIHEKFRVPLTFVKEAK</sequence>
<dbReference type="EMBL" id="JACQPB010000055">
    <property type="protein sequence ID" value="MBI4210965.1"/>
    <property type="molecule type" value="Genomic_DNA"/>
</dbReference>
<dbReference type="Proteomes" id="UP000732298">
    <property type="component" value="Unassembled WGS sequence"/>
</dbReference>
<accession>A0A8T3YLP7</accession>
<protein>
    <submittedName>
        <fullName evidence="1">Uncharacterized protein</fullName>
    </submittedName>
</protein>
<reference evidence="1" key="1">
    <citation type="submission" date="2020-07" db="EMBL/GenBank/DDBJ databases">
        <title>Huge and variable diversity of episymbiotic CPR bacteria and DPANN archaea in groundwater ecosystems.</title>
        <authorList>
            <person name="He C.Y."/>
            <person name="Keren R."/>
            <person name="Whittaker M."/>
            <person name="Farag I.F."/>
            <person name="Doudna J."/>
            <person name="Cate J.H.D."/>
            <person name="Banfield J.F."/>
        </authorList>
    </citation>
    <scope>NUCLEOTIDE SEQUENCE</scope>
    <source>
        <strain evidence="1">NC_groundwater_1296_Ag_S-0.2um_52_80</strain>
    </source>
</reference>